<proteinExistence type="predicted"/>
<name>A0ACC2X5M8_9TREE</name>
<organism evidence="1 2">
    <name type="scientific">Naganishia onofrii</name>
    <dbReference type="NCBI Taxonomy" id="1851511"/>
    <lineage>
        <taxon>Eukaryota</taxon>
        <taxon>Fungi</taxon>
        <taxon>Dikarya</taxon>
        <taxon>Basidiomycota</taxon>
        <taxon>Agaricomycotina</taxon>
        <taxon>Tremellomycetes</taxon>
        <taxon>Filobasidiales</taxon>
        <taxon>Filobasidiaceae</taxon>
        <taxon>Naganishia</taxon>
    </lineage>
</organism>
<gene>
    <name evidence="1" type="ORF">QFC24_006189</name>
</gene>
<protein>
    <submittedName>
        <fullName evidence="1">Uncharacterized protein</fullName>
    </submittedName>
</protein>
<dbReference type="Proteomes" id="UP001234202">
    <property type="component" value="Unassembled WGS sequence"/>
</dbReference>
<dbReference type="EMBL" id="JASBWV010000029">
    <property type="protein sequence ID" value="KAJ9118361.1"/>
    <property type="molecule type" value="Genomic_DNA"/>
</dbReference>
<comment type="caution">
    <text evidence="1">The sequence shown here is derived from an EMBL/GenBank/DDBJ whole genome shotgun (WGS) entry which is preliminary data.</text>
</comment>
<evidence type="ECO:0000313" key="1">
    <source>
        <dbReference type="EMBL" id="KAJ9118361.1"/>
    </source>
</evidence>
<keyword evidence="2" id="KW-1185">Reference proteome</keyword>
<sequence length="416" mass="45423">MPIASPRQFRIVIVGGGIAGLASAIALRGTDREIIILEASRMNKEVGAAISVDLHESLKRLATDPSPPGNPATIRVASKVLSCDCDSGVVTLENGETIQGDLVIGADGIHSKIRASVVGKEMTASPTGLSAYRLIIPKEQLLTIPHVSAMMTDEYPWSTMLLGRDCRVVMGPCRNQELLSIVALVPDTSSSWTAQGSLEDLLKSFDDFPPWIKDTFKNVCSQSMSRYQSMAITRHGKQPLSFLHLLHVKYLPPSHSLTPSIPLFSTAQEALPTWYKGRTILIGDAAHSMLPLQGQGASQSIEDAEALGHFFRDIHVGTSGPAVPVAMEDVTRRLEQVFEARYERASLIQQYSRQAGKPATEAGSNVITMYVCHDYHRWQPTSLLEHFTDCQNRSRLVGTQPSSWTTIVDIPAQKLG</sequence>
<accession>A0ACC2X5M8</accession>
<reference evidence="1" key="1">
    <citation type="submission" date="2023-04" db="EMBL/GenBank/DDBJ databases">
        <title>Draft Genome sequencing of Naganishia species isolated from polar environments using Oxford Nanopore Technology.</title>
        <authorList>
            <person name="Leo P."/>
            <person name="Venkateswaran K."/>
        </authorList>
    </citation>
    <scope>NUCLEOTIDE SEQUENCE</scope>
    <source>
        <strain evidence="1">DBVPG 5303</strain>
    </source>
</reference>
<evidence type="ECO:0000313" key="2">
    <source>
        <dbReference type="Proteomes" id="UP001234202"/>
    </source>
</evidence>